<evidence type="ECO:0000256" key="3">
    <source>
        <dbReference type="ARBA" id="ARBA00022737"/>
    </source>
</evidence>
<feature type="compositionally biased region" description="Basic residues" evidence="7">
    <location>
        <begin position="1"/>
        <end position="12"/>
    </location>
</feature>
<evidence type="ECO:0000256" key="6">
    <source>
        <dbReference type="SAM" id="Coils"/>
    </source>
</evidence>
<evidence type="ECO:0000256" key="1">
    <source>
        <dbReference type="ARBA" id="ARBA00004123"/>
    </source>
</evidence>
<evidence type="ECO:0000256" key="2">
    <source>
        <dbReference type="ARBA" id="ARBA00022553"/>
    </source>
</evidence>
<keyword evidence="9" id="KW-1185">Reference proteome</keyword>
<dbReference type="EMBL" id="MU855736">
    <property type="protein sequence ID" value="KAK3899816.1"/>
    <property type="molecule type" value="Genomic_DNA"/>
</dbReference>
<reference evidence="8" key="1">
    <citation type="journal article" date="2023" name="Mol. Phylogenet. Evol.">
        <title>Genome-scale phylogeny and comparative genomics of the fungal order Sordariales.</title>
        <authorList>
            <person name="Hensen N."/>
            <person name="Bonometti L."/>
            <person name="Westerberg I."/>
            <person name="Brannstrom I.O."/>
            <person name="Guillou S."/>
            <person name="Cros-Aarteil S."/>
            <person name="Calhoun S."/>
            <person name="Haridas S."/>
            <person name="Kuo A."/>
            <person name="Mondo S."/>
            <person name="Pangilinan J."/>
            <person name="Riley R."/>
            <person name="LaButti K."/>
            <person name="Andreopoulos B."/>
            <person name="Lipzen A."/>
            <person name="Chen C."/>
            <person name="Yan M."/>
            <person name="Daum C."/>
            <person name="Ng V."/>
            <person name="Clum A."/>
            <person name="Steindorff A."/>
            <person name="Ohm R.A."/>
            <person name="Martin F."/>
            <person name="Silar P."/>
            <person name="Natvig D.O."/>
            <person name="Lalanne C."/>
            <person name="Gautier V."/>
            <person name="Ament-Velasquez S.L."/>
            <person name="Kruys A."/>
            <person name="Hutchinson M.I."/>
            <person name="Powell A.J."/>
            <person name="Barry K."/>
            <person name="Miller A.N."/>
            <person name="Grigoriev I.V."/>
            <person name="Debuchy R."/>
            <person name="Gladieux P."/>
            <person name="Hiltunen Thoren M."/>
            <person name="Johannesson H."/>
        </authorList>
    </citation>
    <scope>NUCLEOTIDE SEQUENCE</scope>
    <source>
        <strain evidence="8">CBS 103.79</strain>
    </source>
</reference>
<dbReference type="AlphaFoldDB" id="A0AAN6MGQ0"/>
<comment type="subcellular location">
    <subcellularLocation>
        <location evidence="1">Nucleus</location>
    </subcellularLocation>
</comment>
<comment type="caution">
    <text evidence="8">The sequence shown here is derived from an EMBL/GenBank/DDBJ whole genome shotgun (WGS) entry which is preliminary data.</text>
</comment>
<feature type="coiled-coil region" evidence="6">
    <location>
        <begin position="229"/>
        <end position="263"/>
    </location>
</feature>
<dbReference type="Proteomes" id="UP001303889">
    <property type="component" value="Unassembled WGS sequence"/>
</dbReference>
<feature type="compositionally biased region" description="Basic residues" evidence="7">
    <location>
        <begin position="72"/>
        <end position="85"/>
    </location>
</feature>
<organism evidence="8 9">
    <name type="scientific">Staphylotrichum tortipilum</name>
    <dbReference type="NCBI Taxonomy" id="2831512"/>
    <lineage>
        <taxon>Eukaryota</taxon>
        <taxon>Fungi</taxon>
        <taxon>Dikarya</taxon>
        <taxon>Ascomycota</taxon>
        <taxon>Pezizomycotina</taxon>
        <taxon>Sordariomycetes</taxon>
        <taxon>Sordariomycetidae</taxon>
        <taxon>Sordariales</taxon>
        <taxon>Chaetomiaceae</taxon>
        <taxon>Staphylotrichum</taxon>
    </lineage>
</organism>
<evidence type="ECO:0000256" key="4">
    <source>
        <dbReference type="ARBA" id="ARBA00023043"/>
    </source>
</evidence>
<accession>A0AAN6MGQ0</accession>
<evidence type="ECO:0000313" key="9">
    <source>
        <dbReference type="Proteomes" id="UP001303889"/>
    </source>
</evidence>
<name>A0AAN6MGQ0_9PEZI</name>
<dbReference type="PANTHER" id="PTHR15263:SF1">
    <property type="entry name" value="NF-KAPPA-B INHIBITOR-LIKE PROTEIN 1"/>
    <property type="match status" value="1"/>
</dbReference>
<feature type="compositionally biased region" description="Basic residues" evidence="7">
    <location>
        <begin position="123"/>
        <end position="140"/>
    </location>
</feature>
<keyword evidence="6" id="KW-0175">Coiled coil</keyword>
<dbReference type="PANTHER" id="PTHR15263">
    <property type="entry name" value="I-KAPPA-B-LIKE PROTEIN IKBL"/>
    <property type="match status" value="1"/>
</dbReference>
<keyword evidence="2" id="KW-0597">Phosphoprotein</keyword>
<feature type="compositionally biased region" description="Basic residues" evidence="7">
    <location>
        <begin position="96"/>
        <end position="107"/>
    </location>
</feature>
<feature type="compositionally biased region" description="Basic and acidic residues" evidence="7">
    <location>
        <begin position="54"/>
        <end position="63"/>
    </location>
</feature>
<protein>
    <submittedName>
        <fullName evidence="8">NF-kappa-B inhibitor-like protein 1</fullName>
    </submittedName>
</protein>
<evidence type="ECO:0000313" key="8">
    <source>
        <dbReference type="EMBL" id="KAK3899816.1"/>
    </source>
</evidence>
<sequence length="380" mass="44796">MESPRSPKRRRILSSINPPIQDMEDDAPRRHRRERTMTPDNPAPRADGPLATDADTKPQHDDDTTAPAPKPTKFRFKSKSSRSSRSRRDDGDHDDHRKRRRRHRHRRSDGEDNENENADNKHARTSHRSRHHHRRRRHRSPTPPAPPPEDYQDPPLSPTTAFRESLFDALADDEGAAYWQAVYGQPIHIYDPPTATRTDDGATTLERMTDDEYAAYVRQKMWEKTHAGLLEARARREKEREERREKEADRARVDREMERCLRRGEERRRRRGWRERWEEYVGRWRKWEEGGVGVEGIPWPWEGDVDAETVRAFFVKGIGLEEVGEKDFAARLKEERVRWHPDKVQQRLGGKVEEKVMRDVTAIFQVVDALWNDTRKNGGQ</sequence>
<evidence type="ECO:0000256" key="7">
    <source>
        <dbReference type="SAM" id="MobiDB-lite"/>
    </source>
</evidence>
<keyword evidence="3" id="KW-0677">Repeat</keyword>
<dbReference type="InterPro" id="IPR038753">
    <property type="entry name" value="NFKBIL1"/>
</dbReference>
<keyword evidence="5" id="KW-0539">Nucleus</keyword>
<evidence type="ECO:0000256" key="5">
    <source>
        <dbReference type="ARBA" id="ARBA00023242"/>
    </source>
</evidence>
<reference evidence="8" key="2">
    <citation type="submission" date="2023-05" db="EMBL/GenBank/DDBJ databases">
        <authorList>
            <consortium name="Lawrence Berkeley National Laboratory"/>
            <person name="Steindorff A."/>
            <person name="Hensen N."/>
            <person name="Bonometti L."/>
            <person name="Westerberg I."/>
            <person name="Brannstrom I.O."/>
            <person name="Guillou S."/>
            <person name="Cros-Aarteil S."/>
            <person name="Calhoun S."/>
            <person name="Haridas S."/>
            <person name="Kuo A."/>
            <person name="Mondo S."/>
            <person name="Pangilinan J."/>
            <person name="Riley R."/>
            <person name="Labutti K."/>
            <person name="Andreopoulos B."/>
            <person name="Lipzen A."/>
            <person name="Chen C."/>
            <person name="Yanf M."/>
            <person name="Daum C."/>
            <person name="Ng V."/>
            <person name="Clum A."/>
            <person name="Ohm R."/>
            <person name="Martin F."/>
            <person name="Silar P."/>
            <person name="Natvig D."/>
            <person name="Lalanne C."/>
            <person name="Gautier V."/>
            <person name="Ament-Velasquez S.L."/>
            <person name="Kruys A."/>
            <person name="Hutchinson M.I."/>
            <person name="Powell A.J."/>
            <person name="Barry K."/>
            <person name="Miller A.N."/>
            <person name="Grigoriev I.V."/>
            <person name="Debuchy R."/>
            <person name="Gladieux P."/>
            <person name="Thoren M.H."/>
            <person name="Johannesson H."/>
        </authorList>
    </citation>
    <scope>NUCLEOTIDE SEQUENCE</scope>
    <source>
        <strain evidence="8">CBS 103.79</strain>
    </source>
</reference>
<dbReference type="GO" id="GO:0005634">
    <property type="term" value="C:nucleus"/>
    <property type="evidence" value="ECO:0007669"/>
    <property type="project" value="UniProtKB-SubCell"/>
</dbReference>
<feature type="region of interest" description="Disordered" evidence="7">
    <location>
        <begin position="1"/>
        <end position="167"/>
    </location>
</feature>
<proteinExistence type="predicted"/>
<feature type="compositionally biased region" description="Basic and acidic residues" evidence="7">
    <location>
        <begin position="86"/>
        <end position="95"/>
    </location>
</feature>
<dbReference type="GO" id="GO:0043124">
    <property type="term" value="P:negative regulation of canonical NF-kappaB signal transduction"/>
    <property type="evidence" value="ECO:0007669"/>
    <property type="project" value="InterPro"/>
</dbReference>
<gene>
    <name evidence="8" type="ORF">C8A05DRAFT_17805</name>
</gene>
<keyword evidence="4" id="KW-0040">ANK repeat</keyword>